<proteinExistence type="predicted"/>
<evidence type="ECO:0000313" key="1">
    <source>
        <dbReference type="EMBL" id="WOK08101.1"/>
    </source>
</evidence>
<dbReference type="NCBIfam" id="TIGR02304">
    <property type="entry name" value="aden_form_hyp"/>
    <property type="match status" value="1"/>
</dbReference>
<dbReference type="InterPro" id="IPR053158">
    <property type="entry name" value="CapK_Type1_Caps_Biosynth"/>
</dbReference>
<dbReference type="Gene3D" id="3.40.50.12780">
    <property type="entry name" value="N-terminal domain of ligase-like"/>
    <property type="match status" value="1"/>
</dbReference>
<organism evidence="1 2">
    <name type="scientific">Imperialibacter roseus</name>
    <dbReference type="NCBI Taxonomy" id="1324217"/>
    <lineage>
        <taxon>Bacteria</taxon>
        <taxon>Pseudomonadati</taxon>
        <taxon>Bacteroidota</taxon>
        <taxon>Cytophagia</taxon>
        <taxon>Cytophagales</taxon>
        <taxon>Flammeovirgaceae</taxon>
        <taxon>Imperialibacter</taxon>
    </lineage>
</organism>
<dbReference type="SUPFAM" id="SSF56801">
    <property type="entry name" value="Acetyl-CoA synthetase-like"/>
    <property type="match status" value="1"/>
</dbReference>
<protein>
    <submittedName>
        <fullName evidence="1">Adenylate synthase</fullName>
    </submittedName>
</protein>
<dbReference type="Proteomes" id="UP001302349">
    <property type="component" value="Chromosome"/>
</dbReference>
<keyword evidence="2" id="KW-1185">Reference proteome</keyword>
<dbReference type="InterPro" id="IPR042099">
    <property type="entry name" value="ANL_N_sf"/>
</dbReference>
<evidence type="ECO:0000313" key="2">
    <source>
        <dbReference type="Proteomes" id="UP001302349"/>
    </source>
</evidence>
<name>A0ABZ0ITK6_9BACT</name>
<reference evidence="1 2" key="1">
    <citation type="journal article" date="2023" name="Microbiol. Resour. Announc.">
        <title>Complete Genome Sequence of Imperialibacter roseus strain P4T.</title>
        <authorList>
            <person name="Tizabi D.R."/>
            <person name="Bachvaroff T."/>
            <person name="Hill R.T."/>
        </authorList>
    </citation>
    <scope>NUCLEOTIDE SEQUENCE [LARGE SCALE GENOMIC DNA]</scope>
    <source>
        <strain evidence="1 2">P4T</strain>
    </source>
</reference>
<gene>
    <name evidence="1" type="ORF">RT717_05570</name>
</gene>
<accession>A0ABZ0ITK6</accession>
<dbReference type="EMBL" id="CP136051">
    <property type="protein sequence ID" value="WOK08101.1"/>
    <property type="molecule type" value="Genomic_DNA"/>
</dbReference>
<dbReference type="PANTHER" id="PTHR36932:SF1">
    <property type="entry name" value="CAPSULAR POLYSACCHARIDE BIOSYNTHESIS PROTEIN"/>
    <property type="match status" value="1"/>
</dbReference>
<dbReference type="InterPro" id="IPR012685">
    <property type="entry name" value="CHP02304_F390_synth-rel"/>
</dbReference>
<dbReference type="RefSeq" id="WP_317490747.1">
    <property type="nucleotide sequence ID" value="NZ_CP136051.1"/>
</dbReference>
<dbReference type="PANTHER" id="PTHR36932">
    <property type="entry name" value="CAPSULAR POLYSACCHARIDE BIOSYNTHESIS PROTEIN"/>
    <property type="match status" value="1"/>
</dbReference>
<sequence>MIGFKLQILWHFLLFRWQRRKRYNQQSLHQLRATKENRWRKNLQKSSFYKALSGQPLSQFPIMDKSSFMTHFDDINTVGIAKEEAFKVGLASEKSRDFSPTIRGITIGLSSGTSGNRGIFLASQKERAIWVAAVLDRVIGFSLRKRKVAFFLRANSTLYESVNSSLLQFQFYDIKSDMAQHCQTVAATRPHILVGQPSVLMRIARYFEEKQIAARFEKVISVAEVLEGDQKAYLEKVFKIMIEQAYQCTEGFLAHTCKAGFLHFNEDWLLIEKKYLDEEKKRFHPIITDFLRTTQPIIRYELNDIIHAGEPCSCGLKTMQIAKIEGRSDDVFEFVDDGKTITIYPDFIRQAVAFSSDVIDNYVVTRRSEKKIGLFIEVSEGDFLNAYGKAESALQSLFEIFGIPGITIIREEEQLLQRGVKFKRIRNESRQTI</sequence>